<dbReference type="EMBL" id="LJKE01000045">
    <property type="protein sequence ID" value="KZD65970.1"/>
    <property type="molecule type" value="Genomic_DNA"/>
</dbReference>
<evidence type="ECO:0000313" key="3">
    <source>
        <dbReference type="Proteomes" id="UP000076482"/>
    </source>
</evidence>
<organism evidence="2 3">
    <name type="scientific">Bacillus cereus</name>
    <dbReference type="NCBI Taxonomy" id="1396"/>
    <lineage>
        <taxon>Bacteria</taxon>
        <taxon>Bacillati</taxon>
        <taxon>Bacillota</taxon>
        <taxon>Bacilli</taxon>
        <taxon>Bacillales</taxon>
        <taxon>Bacillaceae</taxon>
        <taxon>Bacillus</taxon>
        <taxon>Bacillus cereus group</taxon>
    </lineage>
</organism>
<dbReference type="AlphaFoldDB" id="A0A164NXL6"/>
<proteinExistence type="predicted"/>
<reference evidence="2 3" key="1">
    <citation type="submission" date="2015-09" db="EMBL/GenBank/DDBJ databases">
        <title>Bacillus cereus food isolates.</title>
        <authorList>
            <person name="Boekhorst J."/>
        </authorList>
    </citation>
    <scope>NUCLEOTIDE SEQUENCE [LARGE SCALE GENOMIC DNA]</scope>
    <source>
        <strain evidence="2 3">B4088</strain>
    </source>
</reference>
<keyword evidence="1" id="KW-0472">Membrane</keyword>
<evidence type="ECO:0000256" key="1">
    <source>
        <dbReference type="SAM" id="Phobius"/>
    </source>
</evidence>
<keyword evidence="1" id="KW-1133">Transmembrane helix</keyword>
<dbReference type="RefSeq" id="WP_063261191.1">
    <property type="nucleotide sequence ID" value="NZ_LJKE01000045.1"/>
</dbReference>
<dbReference type="PATRIC" id="fig|1396.535.peg.1762"/>
<feature type="transmembrane region" description="Helical" evidence="1">
    <location>
        <begin position="5"/>
        <end position="22"/>
    </location>
</feature>
<gene>
    <name evidence="2" type="ORF">B4088_2727</name>
</gene>
<evidence type="ECO:0000313" key="2">
    <source>
        <dbReference type="EMBL" id="KZD65970.1"/>
    </source>
</evidence>
<accession>A0A164NXL6</accession>
<evidence type="ECO:0008006" key="4">
    <source>
        <dbReference type="Google" id="ProtNLM"/>
    </source>
</evidence>
<comment type="caution">
    <text evidence="2">The sequence shown here is derived from an EMBL/GenBank/DDBJ whole genome shotgun (WGS) entry which is preliminary data.</text>
</comment>
<dbReference type="Proteomes" id="UP000076482">
    <property type="component" value="Unassembled WGS sequence"/>
</dbReference>
<protein>
    <recommendedName>
        <fullName evidence="4">SbsA Ig-like domain-containing protein</fullName>
    </recommendedName>
</protein>
<name>A0A164NXL6_BACCE</name>
<keyword evidence="1" id="KW-0812">Transmembrane</keyword>
<sequence>MKKGIIILIGIIIASVAAYFIFQSKEQPANTAPKETKTKQLEGLEKLDTPIRPGIEPDHIWKFSLEKKIDKNTIQNKVYILNEEQQKVPANIEVNNEEITIKPPQDGYGKDKTYELFVDKDIKYVDGNNIEPIHFTFITKRDEVAKATFRKDLIKIKKDQIDKVVEDSIILKDSELKGKLKKDSIIVLETGSKEIPEIARKVSSVKEDGRKIIIDTITPKFEELFDDLDLYTNIRITPEDIKVEPINGLTFSNINTGLTASAAPTMFLAEEKKGFFNFNKTKFIVDEYEVTVDGNMKFRDGDIIPDVVVEDKSIKRFHLYMEQIVDTELNVSVKNGKGEKKVKKGLETGKSFPIGNFKAPSPIPLVFVDGKIYLKIEITASGEAKVSIEYTVEERLGIKNKNGKVQAYGDVDVDLTDVQFTGEGKVGIEAGPGAGVSLSAMQVFSVGLDANMGGYAEATMVLPVSNIENTCAKSEAGLYAKGEANIKAFPTLGSIWKTWGGLTGDLKYKYEVIQTFIDEKSKIKEWDSCKVAKDLLFDPKEVLLKPGEEKEVNLSLNMLDKEASKEEAKSLGEEDKKFLSVRTKQKDVVEAEVTNSGKIKLIANEMPSQQNTEVEVVYDNEDKDIKKSITIPVKITDFNPTPLEQLNGYWRNENSKGMFVKIDKKGAKNIEYAAMDTHEIWYTGNVQFDTVKQKALSGNMKYLAKHGEDNAESLPEEAFKLEVVSSEKITVTKGNEVFNLRKSSTKEYEKEQLAVVGGTEDINNQPKPNTKLDGFYVNAQSDSKLYIDLEFTMTDDKNAKVAVEQRTNSSNGITTSLMGSFYTNAVKQNDSTWTFQWVDNNELGQTNGTGTITVQGENITLDLKGERDKLTEGRGIVNQKVTLKKSE</sequence>